<gene>
    <name evidence="3" type="ORF">GA0111570_11420</name>
</gene>
<dbReference type="InterPro" id="IPR036291">
    <property type="entry name" value="NAD(P)-bd_dom_sf"/>
</dbReference>
<accession>A0A1G6I4A7</accession>
<dbReference type="RefSeq" id="WP_092613509.1">
    <property type="nucleotide sequence ID" value="NZ_FMYF01000014.1"/>
</dbReference>
<evidence type="ECO:0000256" key="2">
    <source>
        <dbReference type="ARBA" id="ARBA00023002"/>
    </source>
</evidence>
<evidence type="ECO:0000256" key="1">
    <source>
        <dbReference type="ARBA" id="ARBA00006484"/>
    </source>
</evidence>
<dbReference type="InterPro" id="IPR002347">
    <property type="entry name" value="SDR_fam"/>
</dbReference>
<dbReference type="OrthoDB" id="4577644at2"/>
<dbReference type="STRING" id="1577474.GA0111570_11420"/>
<dbReference type="PANTHER" id="PTHR24320:SF148">
    <property type="entry name" value="NAD(P)-BINDING ROSSMANN-FOLD SUPERFAMILY PROTEIN"/>
    <property type="match status" value="1"/>
</dbReference>
<evidence type="ECO:0000313" key="3">
    <source>
        <dbReference type="EMBL" id="SDC01260.1"/>
    </source>
</evidence>
<keyword evidence="4" id="KW-1185">Reference proteome</keyword>
<dbReference type="EMBL" id="FMYF01000014">
    <property type="protein sequence ID" value="SDC01260.1"/>
    <property type="molecule type" value="Genomic_DNA"/>
</dbReference>
<dbReference type="PANTHER" id="PTHR24320">
    <property type="entry name" value="RETINOL DEHYDROGENASE"/>
    <property type="match status" value="1"/>
</dbReference>
<evidence type="ECO:0000313" key="4">
    <source>
        <dbReference type="Proteomes" id="UP000199086"/>
    </source>
</evidence>
<dbReference type="GO" id="GO:0016491">
    <property type="term" value="F:oxidoreductase activity"/>
    <property type="evidence" value="ECO:0007669"/>
    <property type="project" value="UniProtKB-KW"/>
</dbReference>
<dbReference type="SUPFAM" id="SSF51735">
    <property type="entry name" value="NAD(P)-binding Rossmann-fold domains"/>
    <property type="match status" value="1"/>
</dbReference>
<reference evidence="3 4" key="1">
    <citation type="submission" date="2016-06" db="EMBL/GenBank/DDBJ databases">
        <authorList>
            <person name="Olsen C.W."/>
            <person name="Carey S."/>
            <person name="Hinshaw L."/>
            <person name="Karasin A.I."/>
        </authorList>
    </citation>
    <scope>NUCLEOTIDE SEQUENCE [LARGE SCALE GENOMIC DNA]</scope>
    <source>
        <strain evidence="3 4">LZ-22</strain>
    </source>
</reference>
<protein>
    <submittedName>
        <fullName evidence="3">NAD(P)-dependent dehydrogenase, short-chain alcohol dehydrogenase family</fullName>
    </submittedName>
</protein>
<dbReference type="Proteomes" id="UP000199086">
    <property type="component" value="Unassembled WGS sequence"/>
</dbReference>
<organism evidence="3 4">
    <name type="scientific">Raineyella antarctica</name>
    <dbReference type="NCBI Taxonomy" id="1577474"/>
    <lineage>
        <taxon>Bacteria</taxon>
        <taxon>Bacillati</taxon>
        <taxon>Actinomycetota</taxon>
        <taxon>Actinomycetes</taxon>
        <taxon>Propionibacteriales</taxon>
        <taxon>Propionibacteriaceae</taxon>
        <taxon>Raineyella</taxon>
    </lineage>
</organism>
<sequence>MAARRFTAASIPDLTGVVAVVTGANGGLGLESTRALAAHGAHVVMAVRDQAKARGAMESIRAGVPDASLELVPLDLGSQASVREAAAAILAAHPVLDILLNNAGVMATPEGRTVDGFETQFGIDHLGHWSLTALLMPALLAAPRGRVVTTTSMARLQGGRLDPDDPLMRDYDPWRAYARAKLANYHFGLGLDREFQRAGVTAESLVAHPGLAHTDLQPASVRAGAVRGSGRFFEVLASRIGMSAADGALPQLRAATDPAATGGEFYVPRWWSTGPAVRARVRERGLDRAIDELWAVSEQETGIPLEIPPAG</sequence>
<dbReference type="PRINTS" id="PR00081">
    <property type="entry name" value="GDHRDH"/>
</dbReference>
<dbReference type="Pfam" id="PF00106">
    <property type="entry name" value="adh_short"/>
    <property type="match status" value="1"/>
</dbReference>
<proteinExistence type="inferred from homology"/>
<comment type="similarity">
    <text evidence="1">Belongs to the short-chain dehydrogenases/reductases (SDR) family.</text>
</comment>
<dbReference type="Gene3D" id="3.40.50.720">
    <property type="entry name" value="NAD(P)-binding Rossmann-like Domain"/>
    <property type="match status" value="1"/>
</dbReference>
<dbReference type="AlphaFoldDB" id="A0A1G6I4A7"/>
<name>A0A1G6I4A7_9ACTN</name>
<keyword evidence="2" id="KW-0560">Oxidoreductase</keyword>